<dbReference type="EMBL" id="LILD01000001">
    <property type="protein sequence ID" value="KOO38505.1"/>
    <property type="molecule type" value="Genomic_DNA"/>
</dbReference>
<reference evidence="1" key="1">
    <citation type="submission" date="2015-08" db="EMBL/GenBank/DDBJ databases">
        <title>Complete DNA Sequence of Pseudomonas syringae pv. actinidiae, the Causal Agent of Kiwifruit Canker Disease.</title>
        <authorList>
            <person name="Rikkerink E.H.A."/>
            <person name="Fineran P.C."/>
        </authorList>
    </citation>
    <scope>NUCLEOTIDE SEQUENCE</scope>
    <source>
        <strain evidence="1">DSM 13666</strain>
    </source>
</reference>
<dbReference type="PATRIC" id="fig|136160.3.peg.1553"/>
<evidence type="ECO:0000313" key="1">
    <source>
        <dbReference type="EMBL" id="KOO38505.1"/>
    </source>
</evidence>
<name>A0A0M0KI38_ALKHA</name>
<dbReference type="AlphaFoldDB" id="A0A0M0KI38"/>
<sequence>MMEFEGFDELMNNLRSMGDRGKAIEDKAVKKGAEHLEKKFEQAVYSNGLKRRTGKGGESITHEVRNGEAFVGPGKDGFYLKFPELGFYNTWAKRRIRKPWMQPTFERERVATLKIMADEAKKELRL</sequence>
<dbReference type="InterPro" id="IPR010064">
    <property type="entry name" value="HK97-gp10_tail"/>
</dbReference>
<comment type="caution">
    <text evidence="1">The sequence shown here is derived from an EMBL/GenBank/DDBJ whole genome shotgun (WGS) entry which is preliminary data.</text>
</comment>
<protein>
    <recommendedName>
        <fullName evidence="2">Phage protein, HK97 gp10 family</fullName>
    </recommendedName>
</protein>
<accession>A0A0M0KI38</accession>
<dbReference type="RefSeq" id="WP_053430772.1">
    <property type="nucleotide sequence ID" value="NZ_JAXIWI010000001.1"/>
</dbReference>
<evidence type="ECO:0008006" key="2">
    <source>
        <dbReference type="Google" id="ProtNLM"/>
    </source>
</evidence>
<gene>
    <name evidence="1" type="ORF">AMD02_06270</name>
</gene>
<dbReference type="NCBIfam" id="TIGR01725">
    <property type="entry name" value="phge_HK97_gp10"/>
    <property type="match status" value="1"/>
</dbReference>
<organism evidence="1">
    <name type="scientific">Halalkalibacterium halodurans</name>
    <name type="common">Bacillus halodurans</name>
    <dbReference type="NCBI Taxonomy" id="86665"/>
    <lineage>
        <taxon>Bacteria</taxon>
        <taxon>Bacillati</taxon>
        <taxon>Bacillota</taxon>
        <taxon>Bacilli</taxon>
        <taxon>Bacillales</taxon>
        <taxon>Bacillaceae</taxon>
        <taxon>Halalkalibacterium (ex Joshi et al. 2022)</taxon>
    </lineage>
</organism>
<proteinExistence type="predicted"/>